<protein>
    <recommendedName>
        <fullName evidence="2">Putative plant transposon protein domain-containing protein</fullName>
    </recommendedName>
</protein>
<evidence type="ECO:0000256" key="1">
    <source>
        <dbReference type="SAM" id="MobiDB-lite"/>
    </source>
</evidence>
<dbReference type="Pfam" id="PF20167">
    <property type="entry name" value="Transposase_32"/>
    <property type="match status" value="1"/>
</dbReference>
<reference evidence="4" key="1">
    <citation type="journal article" date="2011" name="Nature">
        <title>Genome sequence and analysis of the tuber crop potato.</title>
        <authorList>
            <consortium name="The Potato Genome Sequencing Consortium"/>
        </authorList>
    </citation>
    <scope>NUCLEOTIDE SEQUENCE [LARGE SCALE GENOMIC DNA]</scope>
    <source>
        <strain evidence="4">cv. DM1-3 516 R44</strain>
    </source>
</reference>
<feature type="region of interest" description="Disordered" evidence="1">
    <location>
        <begin position="1"/>
        <end position="53"/>
    </location>
</feature>
<dbReference type="Proteomes" id="UP000011115">
    <property type="component" value="Unassembled WGS sequence"/>
</dbReference>
<dbReference type="PANTHER" id="PTHR33180">
    <property type="entry name" value="PHOTOSYSTEM II CP43 REACTION CENTER PROTEIN"/>
    <property type="match status" value="1"/>
</dbReference>
<feature type="compositionally biased region" description="Polar residues" evidence="1">
    <location>
        <begin position="21"/>
        <end position="44"/>
    </location>
</feature>
<sequence length="299" mass="33085">MHPRKRTQGIVINEGAANPPKRTTTEVPENNSGSEREAFNSQAMLSEPEDNQPLESERVEICARFRPDSARVQQPILRQTQYQLRYLLWLQVRVSIEKKDLSVAAQCQFGFISISIMPPQNKSITCHLKAACLRSIISRKSIDMGLIIEQDMAMRAKQHQTSLHFPVLIIELCWRAGVPRDLTRDIEVTPSSFTDIWRIEAEYPREESDKKRVGPVDTSLEVGIDSIPAEASLPTLASGTSGTSAPTSSSQPPSASTSSQAMIVKMGHQAHSADVRATRLEVAVPWMIESSIPAALTSL</sequence>
<dbReference type="PANTHER" id="PTHR33180:SF31">
    <property type="entry name" value="POLYPROTEIN PROTEIN"/>
    <property type="match status" value="1"/>
</dbReference>
<proteinExistence type="predicted"/>
<keyword evidence="4" id="KW-1185">Reference proteome</keyword>
<feature type="region of interest" description="Disordered" evidence="1">
    <location>
        <begin position="233"/>
        <end position="259"/>
    </location>
</feature>
<organism evidence="3 4">
    <name type="scientific">Solanum tuberosum</name>
    <name type="common">Potato</name>
    <dbReference type="NCBI Taxonomy" id="4113"/>
    <lineage>
        <taxon>Eukaryota</taxon>
        <taxon>Viridiplantae</taxon>
        <taxon>Streptophyta</taxon>
        <taxon>Embryophyta</taxon>
        <taxon>Tracheophyta</taxon>
        <taxon>Spermatophyta</taxon>
        <taxon>Magnoliopsida</taxon>
        <taxon>eudicotyledons</taxon>
        <taxon>Gunneridae</taxon>
        <taxon>Pentapetalae</taxon>
        <taxon>asterids</taxon>
        <taxon>lamiids</taxon>
        <taxon>Solanales</taxon>
        <taxon>Solanaceae</taxon>
        <taxon>Solanoideae</taxon>
        <taxon>Solaneae</taxon>
        <taxon>Solanum</taxon>
    </lineage>
</organism>
<dbReference type="GO" id="GO:0009579">
    <property type="term" value="C:thylakoid"/>
    <property type="evidence" value="ECO:0000318"/>
    <property type="project" value="GO_Central"/>
</dbReference>
<accession>M1DNQ9</accession>
<dbReference type="GO" id="GO:0009523">
    <property type="term" value="C:photosystem II"/>
    <property type="evidence" value="ECO:0000318"/>
    <property type="project" value="GO_Central"/>
</dbReference>
<evidence type="ECO:0000259" key="2">
    <source>
        <dbReference type="Pfam" id="PF20167"/>
    </source>
</evidence>
<name>M1DNQ9_SOLTU</name>
<dbReference type="EnsemblPlants" id="PGSC0003DMT400091936">
    <property type="protein sequence ID" value="PGSC0003DMT400091936"/>
    <property type="gene ID" value="PGSC0003DMG400041507"/>
</dbReference>
<dbReference type="PaxDb" id="4113-PGSC0003DMT400091936"/>
<feature type="domain" description="Putative plant transposon protein" evidence="2">
    <location>
        <begin position="66"/>
        <end position="179"/>
    </location>
</feature>
<reference evidence="3" key="2">
    <citation type="submission" date="2015-06" db="UniProtKB">
        <authorList>
            <consortium name="EnsemblPlants"/>
        </authorList>
    </citation>
    <scope>IDENTIFICATION</scope>
    <source>
        <strain evidence="3">DM1-3 516 R44</strain>
    </source>
</reference>
<dbReference type="Gramene" id="PGSC0003DMT400091936">
    <property type="protein sequence ID" value="PGSC0003DMT400091936"/>
    <property type="gene ID" value="PGSC0003DMG400041507"/>
</dbReference>
<dbReference type="AlphaFoldDB" id="M1DNQ9"/>
<evidence type="ECO:0000313" key="4">
    <source>
        <dbReference type="Proteomes" id="UP000011115"/>
    </source>
</evidence>
<dbReference type="HOGENOM" id="CLU_029307_1_1_1"/>
<dbReference type="InParanoid" id="M1DNQ9"/>
<dbReference type="InterPro" id="IPR046796">
    <property type="entry name" value="Transposase_32_dom"/>
</dbReference>
<evidence type="ECO:0000313" key="3">
    <source>
        <dbReference type="EnsemblPlants" id="PGSC0003DMT400091936"/>
    </source>
</evidence>